<feature type="compositionally biased region" description="Pro residues" evidence="1">
    <location>
        <begin position="1"/>
        <end position="34"/>
    </location>
</feature>
<evidence type="ECO:0000313" key="5">
    <source>
        <dbReference type="Proteomes" id="UP000466894"/>
    </source>
</evidence>
<dbReference type="Proteomes" id="UP000466894">
    <property type="component" value="Chromosome"/>
</dbReference>
<evidence type="ECO:0000313" key="2">
    <source>
        <dbReference type="EMBL" id="BBY08894.1"/>
    </source>
</evidence>
<proteinExistence type="predicted"/>
<reference evidence="2 5" key="2">
    <citation type="journal article" date="2019" name="Emerg. Microbes Infect.">
        <title>Comprehensive subspecies identification of 175 nontuberculous mycobacteria species based on 7547 genomic profiles.</title>
        <authorList>
            <person name="Matsumoto Y."/>
            <person name="Kinjo T."/>
            <person name="Motooka D."/>
            <person name="Nabeya D."/>
            <person name="Jung N."/>
            <person name="Uechi K."/>
            <person name="Horii T."/>
            <person name="Iida T."/>
            <person name="Fujita J."/>
            <person name="Nakamura S."/>
        </authorList>
    </citation>
    <scope>NUCLEOTIDE SEQUENCE [LARGE SCALE GENOMIC DNA]</scope>
    <source>
        <strain evidence="2 5">JCM 16367</strain>
    </source>
</reference>
<evidence type="ECO:0000313" key="4">
    <source>
        <dbReference type="Proteomes" id="UP000192374"/>
    </source>
</evidence>
<protein>
    <submittedName>
        <fullName evidence="2">Uncharacterized protein</fullName>
    </submittedName>
</protein>
<name>A0A7I7PJX3_9MYCO</name>
<evidence type="ECO:0000313" key="3">
    <source>
        <dbReference type="EMBL" id="ORB16307.1"/>
    </source>
</evidence>
<sequence length="167" mass="18451">MRYNPPPNWPKPPEGWVPPPDWSPDPSWPPPPPGWKLWVDDGPSPERTKSVHRVERSSDDVEYFGDDVAWSADSGRVPTHAQMDAGPSPSSSQPTEVAPEDLSAHHLGQRATIKWDGEQRYDIGTIVAVSADSSAITVRLAGFDTPVSFPRDAPRRGPANPRLYVWV</sequence>
<feature type="region of interest" description="Disordered" evidence="1">
    <location>
        <begin position="1"/>
        <end position="58"/>
    </location>
</feature>
<gene>
    <name evidence="3" type="ORF">BST37_07070</name>
    <name evidence="2" type="ORF">MNVI_42120</name>
</gene>
<organism evidence="2 5">
    <name type="scientific">Mycobacterium noviomagense</name>
    <dbReference type="NCBI Taxonomy" id="459858"/>
    <lineage>
        <taxon>Bacteria</taxon>
        <taxon>Bacillati</taxon>
        <taxon>Actinomycetota</taxon>
        <taxon>Actinomycetes</taxon>
        <taxon>Mycobacteriales</taxon>
        <taxon>Mycobacteriaceae</taxon>
        <taxon>Mycobacterium</taxon>
    </lineage>
</organism>
<reference evidence="2" key="3">
    <citation type="submission" date="2020-02" db="EMBL/GenBank/DDBJ databases">
        <authorList>
            <person name="Matsumoto Y."/>
            <person name="Motooka D."/>
            <person name="Nakamura S."/>
        </authorList>
    </citation>
    <scope>NUCLEOTIDE SEQUENCE</scope>
    <source>
        <strain evidence="2">JCM 16367</strain>
    </source>
</reference>
<dbReference type="AlphaFoldDB" id="A0A7I7PJX3"/>
<dbReference type="EMBL" id="MVIC01000008">
    <property type="protein sequence ID" value="ORB16307.1"/>
    <property type="molecule type" value="Genomic_DNA"/>
</dbReference>
<dbReference type="EMBL" id="AP022583">
    <property type="protein sequence ID" value="BBY08894.1"/>
    <property type="molecule type" value="Genomic_DNA"/>
</dbReference>
<dbReference type="RefSeq" id="WP_083086988.1">
    <property type="nucleotide sequence ID" value="NZ_AP022583.1"/>
</dbReference>
<accession>A0A7I7PJX3</accession>
<evidence type="ECO:0000256" key="1">
    <source>
        <dbReference type="SAM" id="MobiDB-lite"/>
    </source>
</evidence>
<feature type="compositionally biased region" description="Basic and acidic residues" evidence="1">
    <location>
        <begin position="44"/>
        <end position="58"/>
    </location>
</feature>
<dbReference type="KEGG" id="mnv:MNVI_42120"/>
<keyword evidence="4" id="KW-1185">Reference proteome</keyword>
<dbReference type="Proteomes" id="UP000192374">
    <property type="component" value="Unassembled WGS sequence"/>
</dbReference>
<reference evidence="3 4" key="1">
    <citation type="submission" date="2017-02" db="EMBL/GenBank/DDBJ databases">
        <title>The new phylogeny of genus Mycobacterium.</title>
        <authorList>
            <person name="Tortoli E."/>
            <person name="Trovato A."/>
            <person name="Cirillo D.M."/>
        </authorList>
    </citation>
    <scope>NUCLEOTIDE SEQUENCE [LARGE SCALE GENOMIC DNA]</scope>
    <source>
        <strain evidence="3 4">DSM 45145</strain>
    </source>
</reference>
<feature type="region of interest" description="Disordered" evidence="1">
    <location>
        <begin position="71"/>
        <end position="100"/>
    </location>
</feature>